<dbReference type="PANTHER" id="PTHR11066:SF34">
    <property type="entry name" value="ACYL-COENZYME A THIOESTERASE 8"/>
    <property type="match status" value="1"/>
</dbReference>
<evidence type="ECO:0000256" key="7">
    <source>
        <dbReference type="ARBA" id="ARBA00079653"/>
    </source>
</evidence>
<comment type="similarity">
    <text evidence="1">Belongs to the C/M/P thioester hydrolase family.</text>
</comment>
<dbReference type="InterPro" id="IPR049449">
    <property type="entry name" value="TesB_ACOT8-like_N"/>
</dbReference>
<proteinExistence type="inferred from homology"/>
<keyword evidence="3" id="KW-0378">Hydrolase</keyword>
<evidence type="ECO:0000313" key="10">
    <source>
        <dbReference type="EMBL" id="PRX51163.1"/>
    </source>
</evidence>
<dbReference type="PANTHER" id="PTHR11066">
    <property type="entry name" value="ACYL-COA THIOESTERASE"/>
    <property type="match status" value="1"/>
</dbReference>
<dbReference type="GO" id="GO:0006637">
    <property type="term" value="P:acyl-CoA metabolic process"/>
    <property type="evidence" value="ECO:0007669"/>
    <property type="project" value="InterPro"/>
</dbReference>
<dbReference type="InterPro" id="IPR042171">
    <property type="entry name" value="Acyl-CoA_hotdog"/>
</dbReference>
<dbReference type="RefSeq" id="WP_106176668.1">
    <property type="nucleotide sequence ID" value="NZ_PVNH01000001.1"/>
</dbReference>
<comment type="subunit">
    <text evidence="2">Homotetramer.</text>
</comment>
<dbReference type="EMBL" id="PVNH01000001">
    <property type="protein sequence ID" value="PRX51163.1"/>
    <property type="molecule type" value="Genomic_DNA"/>
</dbReference>
<dbReference type="Pfam" id="PF13622">
    <property type="entry name" value="4HBT_3"/>
    <property type="match status" value="1"/>
</dbReference>
<dbReference type="NCBIfam" id="TIGR00189">
    <property type="entry name" value="tesB"/>
    <property type="match status" value="1"/>
</dbReference>
<evidence type="ECO:0000259" key="9">
    <source>
        <dbReference type="Pfam" id="PF13622"/>
    </source>
</evidence>
<evidence type="ECO:0000256" key="1">
    <source>
        <dbReference type="ARBA" id="ARBA00006538"/>
    </source>
</evidence>
<feature type="domain" description="Acyl-CoA thioesterase 2 C-terminal" evidence="8">
    <location>
        <begin position="172"/>
        <end position="297"/>
    </location>
</feature>
<accession>A0A2T0M340</accession>
<dbReference type="GO" id="GO:0047617">
    <property type="term" value="F:fatty acyl-CoA hydrolase activity"/>
    <property type="evidence" value="ECO:0007669"/>
    <property type="project" value="UniProtKB-EC"/>
</dbReference>
<comment type="catalytic activity">
    <reaction evidence="5">
        <text>a fatty acyl-CoA + H2O = a fatty acid + CoA + H(+)</text>
        <dbReference type="Rhea" id="RHEA:16781"/>
        <dbReference type="ChEBI" id="CHEBI:15377"/>
        <dbReference type="ChEBI" id="CHEBI:15378"/>
        <dbReference type="ChEBI" id="CHEBI:28868"/>
        <dbReference type="ChEBI" id="CHEBI:57287"/>
        <dbReference type="ChEBI" id="CHEBI:77636"/>
        <dbReference type="EC" id="3.1.2.20"/>
    </reaction>
    <physiologicalReaction direction="left-to-right" evidence="5">
        <dbReference type="Rhea" id="RHEA:16782"/>
    </physiologicalReaction>
</comment>
<dbReference type="AlphaFoldDB" id="A0A2T0M340"/>
<dbReference type="Gene3D" id="2.40.160.210">
    <property type="entry name" value="Acyl-CoA thioesterase, double hotdog domain"/>
    <property type="match status" value="1"/>
</dbReference>
<evidence type="ECO:0000256" key="6">
    <source>
        <dbReference type="ARBA" id="ARBA00071120"/>
    </source>
</evidence>
<dbReference type="SUPFAM" id="SSF54637">
    <property type="entry name" value="Thioesterase/thiol ester dehydrase-isomerase"/>
    <property type="match status" value="2"/>
</dbReference>
<keyword evidence="11" id="KW-1185">Reference proteome</keyword>
<dbReference type="OrthoDB" id="9781019at2"/>
<evidence type="ECO:0000256" key="5">
    <source>
        <dbReference type="ARBA" id="ARBA00050943"/>
    </source>
</evidence>
<reference evidence="10 11" key="1">
    <citation type="submission" date="2018-03" db="EMBL/GenBank/DDBJ databases">
        <title>Genomic Encyclopedia of Type Strains, Phase III (KMG-III): the genomes of soil and plant-associated and newly described type strains.</title>
        <authorList>
            <person name="Whitman W."/>
        </authorList>
    </citation>
    <scope>NUCLEOTIDE SEQUENCE [LARGE SCALE GENOMIC DNA]</scope>
    <source>
        <strain evidence="10 11">CGMCC 4.7125</strain>
    </source>
</reference>
<dbReference type="InterPro" id="IPR025652">
    <property type="entry name" value="TesB_C"/>
</dbReference>
<protein>
    <recommendedName>
        <fullName evidence="6">Acyl-CoA thioesterase 2</fullName>
    </recommendedName>
    <alternativeName>
        <fullName evidence="7">Thioesterase II</fullName>
    </alternativeName>
</protein>
<keyword evidence="4" id="KW-0443">Lipid metabolism</keyword>
<dbReference type="Proteomes" id="UP000238362">
    <property type="component" value="Unassembled WGS sequence"/>
</dbReference>
<dbReference type="InterPro" id="IPR003703">
    <property type="entry name" value="Acyl_CoA_thio"/>
</dbReference>
<organism evidence="10 11">
    <name type="scientific">Prauserella shujinwangii</name>
    <dbReference type="NCBI Taxonomy" id="1453103"/>
    <lineage>
        <taxon>Bacteria</taxon>
        <taxon>Bacillati</taxon>
        <taxon>Actinomycetota</taxon>
        <taxon>Actinomycetes</taxon>
        <taxon>Pseudonocardiales</taxon>
        <taxon>Pseudonocardiaceae</taxon>
        <taxon>Prauserella</taxon>
    </lineage>
</organism>
<evidence type="ECO:0000259" key="8">
    <source>
        <dbReference type="Pfam" id="PF02551"/>
    </source>
</evidence>
<name>A0A2T0M340_9PSEU</name>
<sequence length="303" mass="33381">MTELAREAASGLDEDTGVGGQRVLDRLVALLDLEKIEENIYRGVSPPHSPTRVFGGQVAGQALVAAGRTVPAERKVHSLHAYFIRGGDPKVPIVYEVDRIRDGRSFTTRRVVAVQHGKAIFALSASFQLEEDGVEHAEEMPDVPPPESLPTLAERAEGYAEQLGLRTMPRPIDVRYVNDPPWVTRTTGERPARNQVWMRADGALPDSQLLHVCVLTYASDMTLLDSVLARHGVYWDADPVLGASLDHALWFHRPFRADEWFLYDSASPSASGARGLATGRFFARDGTHIATVVQEGLIRVLRS</sequence>
<dbReference type="FunFam" id="2.40.160.210:FF:000001">
    <property type="entry name" value="Acyl-CoA thioesterase II"/>
    <property type="match status" value="1"/>
</dbReference>
<dbReference type="InterPro" id="IPR029069">
    <property type="entry name" value="HotDog_dom_sf"/>
</dbReference>
<dbReference type="CDD" id="cd03445">
    <property type="entry name" value="Thioesterase_II_repeat2"/>
    <property type="match status" value="1"/>
</dbReference>
<evidence type="ECO:0000256" key="3">
    <source>
        <dbReference type="ARBA" id="ARBA00022801"/>
    </source>
</evidence>
<comment type="caution">
    <text evidence="10">The sequence shown here is derived from an EMBL/GenBank/DDBJ whole genome shotgun (WGS) entry which is preliminary data.</text>
</comment>
<dbReference type="CDD" id="cd03444">
    <property type="entry name" value="Thioesterase_II_repeat1"/>
    <property type="match status" value="1"/>
</dbReference>
<evidence type="ECO:0000313" key="11">
    <source>
        <dbReference type="Proteomes" id="UP000238362"/>
    </source>
</evidence>
<evidence type="ECO:0000256" key="4">
    <source>
        <dbReference type="ARBA" id="ARBA00023098"/>
    </source>
</evidence>
<feature type="domain" description="Acyl-CoA thioesterase-like N-terminal HotDog" evidence="9">
    <location>
        <begin position="47"/>
        <end position="128"/>
    </location>
</feature>
<gene>
    <name evidence="10" type="ORF">B0I33_101316</name>
</gene>
<dbReference type="GO" id="GO:0009062">
    <property type="term" value="P:fatty acid catabolic process"/>
    <property type="evidence" value="ECO:0007669"/>
    <property type="project" value="TreeGrafter"/>
</dbReference>
<dbReference type="Pfam" id="PF02551">
    <property type="entry name" value="Acyl_CoA_thio"/>
    <property type="match status" value="1"/>
</dbReference>
<evidence type="ECO:0000256" key="2">
    <source>
        <dbReference type="ARBA" id="ARBA00011881"/>
    </source>
</evidence>